<organism evidence="3 4">
    <name type="scientific">Antricoccus suffuscus</name>
    <dbReference type="NCBI Taxonomy" id="1629062"/>
    <lineage>
        <taxon>Bacteria</taxon>
        <taxon>Bacillati</taxon>
        <taxon>Actinomycetota</taxon>
        <taxon>Actinomycetes</taxon>
        <taxon>Geodermatophilales</taxon>
        <taxon>Antricoccaceae</taxon>
        <taxon>Antricoccus</taxon>
    </lineage>
</organism>
<evidence type="ECO:0000313" key="3">
    <source>
        <dbReference type="EMBL" id="PRZ41559.1"/>
    </source>
</evidence>
<evidence type="ECO:0000259" key="2">
    <source>
        <dbReference type="Pfam" id="PF18970"/>
    </source>
</evidence>
<comment type="caution">
    <text evidence="3">The sequence shown here is derived from an EMBL/GenBank/DDBJ whole genome shotgun (WGS) entry which is preliminary data.</text>
</comment>
<dbReference type="Pfam" id="PF18970">
    <property type="entry name" value="DUF5709"/>
    <property type="match status" value="1"/>
</dbReference>
<dbReference type="InterPro" id="IPR043763">
    <property type="entry name" value="DUF5709"/>
</dbReference>
<feature type="region of interest" description="Disordered" evidence="1">
    <location>
        <begin position="1"/>
        <end position="103"/>
    </location>
</feature>
<feature type="compositionally biased region" description="Acidic residues" evidence="1">
    <location>
        <begin position="14"/>
        <end position="34"/>
    </location>
</feature>
<evidence type="ECO:0000256" key="1">
    <source>
        <dbReference type="SAM" id="MobiDB-lite"/>
    </source>
</evidence>
<evidence type="ECO:0000313" key="4">
    <source>
        <dbReference type="Proteomes" id="UP000237752"/>
    </source>
</evidence>
<dbReference type="Proteomes" id="UP000237752">
    <property type="component" value="Unassembled WGS sequence"/>
</dbReference>
<reference evidence="3 4" key="1">
    <citation type="submission" date="2018-03" db="EMBL/GenBank/DDBJ databases">
        <title>Genomic Encyclopedia of Archaeal and Bacterial Type Strains, Phase II (KMG-II): from individual species to whole genera.</title>
        <authorList>
            <person name="Goeker M."/>
        </authorList>
    </citation>
    <scope>NUCLEOTIDE SEQUENCE [LARGE SCALE GENOMIC DNA]</scope>
    <source>
        <strain evidence="3 4">DSM 100065</strain>
    </source>
</reference>
<proteinExistence type="predicted"/>
<protein>
    <recommendedName>
        <fullName evidence="2">DUF5709 domain-containing protein</fullName>
    </recommendedName>
</protein>
<feature type="domain" description="DUF5709" evidence="2">
    <location>
        <begin position="82"/>
        <end position="130"/>
    </location>
</feature>
<keyword evidence="4" id="KW-1185">Reference proteome</keyword>
<name>A0A2T0ZYX0_9ACTN</name>
<dbReference type="EMBL" id="PVUE01000009">
    <property type="protein sequence ID" value="PRZ41559.1"/>
    <property type="molecule type" value="Genomic_DNA"/>
</dbReference>
<dbReference type="OrthoDB" id="3212066at2"/>
<gene>
    <name evidence="3" type="ORF">CLV47_109106</name>
</gene>
<feature type="compositionally biased region" description="Basic and acidic residues" evidence="1">
    <location>
        <begin position="53"/>
        <end position="66"/>
    </location>
</feature>
<accession>A0A2T0ZYX0</accession>
<sequence>MTESETGGYTDGIDGVEDMDAVDMLTGDDQDEPYDTSYSPPDYEPSAARHGMTAREEREGETLDERLAEEEPDISLDDAADETSDPRAGRLVAPDEGARPDTDAQEVAYDAGKAGSAASAEEAAVHLVDDPGE</sequence>
<dbReference type="AlphaFoldDB" id="A0A2T0ZYX0"/>
<feature type="compositionally biased region" description="Acidic residues" evidence="1">
    <location>
        <begin position="67"/>
        <end position="83"/>
    </location>
</feature>